<evidence type="ECO:0000256" key="1">
    <source>
        <dbReference type="SAM" id="Phobius"/>
    </source>
</evidence>
<dbReference type="AlphaFoldDB" id="A0A519BIY6"/>
<comment type="caution">
    <text evidence="2">The sequence shown here is derived from an EMBL/GenBank/DDBJ whole genome shotgun (WGS) entry which is preliminary data.</text>
</comment>
<evidence type="ECO:0000313" key="3">
    <source>
        <dbReference type="Proteomes" id="UP000316562"/>
    </source>
</evidence>
<keyword evidence="1" id="KW-0472">Membrane</keyword>
<sequence>MFYKNSIKDNNAFTLIELVMVLVLIGIVGIIGVVGLGSAVSSDRAIYERQFESSIRYAQQYSMSHYCFAFVVFGLSANSNSCSVSSGGVNSGAEYGGYQICACPSSNSTINSGGTSSAPVLINNPLAQVAGYFQTAFNYNIKYSVQNNANAAPNITGNYFAFNSEGQPGVFSASASADAFCSPQSAQYFTPFSVAADSAADYFINISFGDKPSDSFYVYPNTGLVSSSGTLQ</sequence>
<dbReference type="Pfam" id="PF07963">
    <property type="entry name" value="N_methyl"/>
    <property type="match status" value="1"/>
</dbReference>
<accession>A0A519BIY6</accession>
<dbReference type="EMBL" id="SGBC01000001">
    <property type="protein sequence ID" value="RZD17219.1"/>
    <property type="molecule type" value="Genomic_DNA"/>
</dbReference>
<dbReference type="NCBIfam" id="TIGR02532">
    <property type="entry name" value="IV_pilin_GFxxxE"/>
    <property type="match status" value="1"/>
</dbReference>
<gene>
    <name evidence="2" type="ORF">EVJ46_03025</name>
</gene>
<organism evidence="2 3">
    <name type="scientific">Acididesulfobacter guangdongensis</name>
    <dbReference type="NCBI Taxonomy" id="2597225"/>
    <lineage>
        <taxon>Bacteria</taxon>
        <taxon>Deltaproteobacteria</taxon>
        <taxon>Candidatus Acidulodesulfobacterales</taxon>
        <taxon>Candidatus Acididesulfobacter</taxon>
    </lineage>
</organism>
<keyword evidence="1" id="KW-1133">Transmembrane helix</keyword>
<reference evidence="2 3" key="1">
    <citation type="journal article" date="2019" name="ISME J.">
        <title>Insights into ecological role of a new deltaproteobacterial order Candidatus Acidulodesulfobacterales by metagenomics and metatranscriptomics.</title>
        <authorList>
            <person name="Tan S."/>
            <person name="Liu J."/>
            <person name="Fang Y."/>
            <person name="Hedlund B.P."/>
            <person name="Lian Z.H."/>
            <person name="Huang L.Y."/>
            <person name="Li J.T."/>
            <person name="Huang L.N."/>
            <person name="Li W.J."/>
            <person name="Jiang H.C."/>
            <person name="Dong H.L."/>
            <person name="Shu W.S."/>
        </authorList>
    </citation>
    <scope>NUCLEOTIDE SEQUENCE [LARGE SCALE GENOMIC DNA]</scope>
    <source>
        <strain evidence="2">AP2</strain>
    </source>
</reference>
<protein>
    <submittedName>
        <fullName evidence="2">Prepilin-type N-terminal cleavage/methylation domain-containing protein</fullName>
    </submittedName>
</protein>
<proteinExistence type="predicted"/>
<keyword evidence="1" id="KW-0812">Transmembrane</keyword>
<dbReference type="InterPro" id="IPR045584">
    <property type="entry name" value="Pilin-like"/>
</dbReference>
<dbReference type="InterPro" id="IPR012902">
    <property type="entry name" value="N_methyl_site"/>
</dbReference>
<feature type="transmembrane region" description="Helical" evidence="1">
    <location>
        <begin position="12"/>
        <end position="40"/>
    </location>
</feature>
<dbReference type="SUPFAM" id="SSF54523">
    <property type="entry name" value="Pili subunits"/>
    <property type="match status" value="1"/>
</dbReference>
<dbReference type="Proteomes" id="UP000316562">
    <property type="component" value="Unassembled WGS sequence"/>
</dbReference>
<name>A0A519BIY6_ACIG2</name>
<evidence type="ECO:0000313" key="2">
    <source>
        <dbReference type="EMBL" id="RZD17219.1"/>
    </source>
</evidence>